<sequence length="572" mass="64833">MLSKKKKIFDLELQTSHSPEIKKTSVTSPVTDLTLNLSELTTESIFSTPRKQCNDTDDMPFLSRRSILGSLQLSTDTSDSPLAVDSPMFQERVLRDFKIDSFTSSGRQRVLKRRKSLPAEKLQSTFTNLPRCTLNLEEFACEPKSSASSSSTELGQPSTSFSSSSSLIANGYCDDGFSEVSDTIENDENVPCGMLELLTAPIIQPGNVEIQQKGKKQSSRSIFRRFLPMKSHMSVDEDDTLHNVLSKSPSAPSLFSSKANQRSKVECANQFILCNSLFDSKQSLPSQVIMSGFKSDGSSRNRQIETYNAFLPHISLLQIQGQRDLHKDFQSAFKRPEPPKSVGSPIQIKRRKSLSCCTDSGIIQSGLGKKPVQRSSSETEASIIKALQKSDLNPNLIGDFSKPFALPLVEGKCRELKNISPDTMAQLITGHYDNVINKYTIVDCRYPYEFEGGHIIGAKNIYTKPGIVQEFFKNERKPSEKNWKHIIVFHCEFSSERGPTLCKFLREMDRQANKEHYPHLFHPEIYVLNGGYKAFYEKYWEFCEPQQYKPMKHKDHKYDLCHFRAKSKSWNE</sequence>
<evidence type="ECO:0000256" key="3">
    <source>
        <dbReference type="ARBA" id="ARBA00022801"/>
    </source>
</evidence>
<keyword evidence="10" id="KW-1185">Reference proteome</keyword>
<feature type="region of interest" description="Disordered" evidence="8">
    <location>
        <begin position="145"/>
        <end position="164"/>
    </location>
</feature>
<keyword evidence="5 7" id="KW-0131">Cell cycle</keyword>
<proteinExistence type="inferred from homology"/>
<dbReference type="PRINTS" id="PR00716">
    <property type="entry name" value="MPIPHPHTASE"/>
</dbReference>
<evidence type="ECO:0000256" key="4">
    <source>
        <dbReference type="ARBA" id="ARBA00022912"/>
    </source>
</evidence>
<dbReference type="Gene3D" id="3.40.250.10">
    <property type="entry name" value="Rhodanese-like domain"/>
    <property type="match status" value="1"/>
</dbReference>
<dbReference type="Proteomes" id="UP000694941">
    <property type="component" value="Unplaced"/>
</dbReference>
<protein>
    <recommendedName>
        <fullName evidence="7">M-phase inducer phosphatase</fullName>
        <ecNumber evidence="7">3.1.3.48</ecNumber>
    </recommendedName>
</protein>
<comment type="catalytic activity">
    <reaction evidence="6 7">
        <text>O-phospho-L-tyrosyl-[protein] + H2O = L-tyrosyl-[protein] + phosphate</text>
        <dbReference type="Rhea" id="RHEA:10684"/>
        <dbReference type="Rhea" id="RHEA-COMP:10136"/>
        <dbReference type="Rhea" id="RHEA-COMP:20101"/>
        <dbReference type="ChEBI" id="CHEBI:15377"/>
        <dbReference type="ChEBI" id="CHEBI:43474"/>
        <dbReference type="ChEBI" id="CHEBI:46858"/>
        <dbReference type="ChEBI" id="CHEBI:61978"/>
        <dbReference type="EC" id="3.1.3.48"/>
    </reaction>
</comment>
<evidence type="ECO:0000256" key="7">
    <source>
        <dbReference type="RuleBase" id="RU368028"/>
    </source>
</evidence>
<dbReference type="InterPro" id="IPR036873">
    <property type="entry name" value="Rhodanese-like_dom_sf"/>
</dbReference>
<evidence type="ECO:0000313" key="10">
    <source>
        <dbReference type="Proteomes" id="UP000694941"/>
    </source>
</evidence>
<organism evidence="10 12">
    <name type="scientific">Limulus polyphemus</name>
    <name type="common">Atlantic horseshoe crab</name>
    <dbReference type="NCBI Taxonomy" id="6850"/>
    <lineage>
        <taxon>Eukaryota</taxon>
        <taxon>Metazoa</taxon>
        <taxon>Ecdysozoa</taxon>
        <taxon>Arthropoda</taxon>
        <taxon>Chelicerata</taxon>
        <taxon>Merostomata</taxon>
        <taxon>Xiphosura</taxon>
        <taxon>Limulidae</taxon>
        <taxon>Limulus</taxon>
    </lineage>
</organism>
<dbReference type="RefSeq" id="XP_013781689.1">
    <property type="nucleotide sequence ID" value="XM_013926235.2"/>
</dbReference>
<dbReference type="InterPro" id="IPR000751">
    <property type="entry name" value="MPI_Phosphatase"/>
</dbReference>
<dbReference type="SUPFAM" id="SSF52821">
    <property type="entry name" value="Rhodanese/Cell cycle control phosphatase"/>
    <property type="match status" value="1"/>
</dbReference>
<keyword evidence="3 7" id="KW-0378">Hydrolase</keyword>
<dbReference type="SMART" id="SM00450">
    <property type="entry name" value="RHOD"/>
    <property type="match status" value="1"/>
</dbReference>
<evidence type="ECO:0000259" key="9">
    <source>
        <dbReference type="PROSITE" id="PS50206"/>
    </source>
</evidence>
<feature type="domain" description="Rhodanese" evidence="9">
    <location>
        <begin position="435"/>
        <end position="544"/>
    </location>
</feature>
<dbReference type="EC" id="3.1.3.48" evidence="7"/>
<evidence type="ECO:0000256" key="5">
    <source>
        <dbReference type="ARBA" id="ARBA00023306"/>
    </source>
</evidence>
<dbReference type="CDD" id="cd01530">
    <property type="entry name" value="Cdc25"/>
    <property type="match status" value="1"/>
</dbReference>
<dbReference type="RefSeq" id="XP_022249664.1">
    <property type="nucleotide sequence ID" value="XM_022393956.1"/>
</dbReference>
<evidence type="ECO:0000256" key="6">
    <source>
        <dbReference type="ARBA" id="ARBA00051722"/>
    </source>
</evidence>
<keyword evidence="2 7" id="KW-0132">Cell division</keyword>
<comment type="function">
    <text evidence="7">Tyrosine protein phosphatase which functions as a dosage-dependent inducer of mitotic progression.</text>
</comment>
<dbReference type="Pfam" id="PF00581">
    <property type="entry name" value="Rhodanese"/>
    <property type="match status" value="1"/>
</dbReference>
<dbReference type="InterPro" id="IPR001763">
    <property type="entry name" value="Rhodanese-like_dom"/>
</dbReference>
<dbReference type="Pfam" id="PF06617">
    <property type="entry name" value="M-inducer_phosp"/>
    <property type="match status" value="1"/>
</dbReference>
<dbReference type="PROSITE" id="PS50206">
    <property type="entry name" value="RHODANESE_3"/>
    <property type="match status" value="1"/>
</dbReference>
<gene>
    <name evidence="11 12" type="primary">LOC106465985</name>
</gene>
<keyword evidence="7" id="KW-0498">Mitosis</keyword>
<keyword evidence="4 7" id="KW-0904">Protein phosphatase</keyword>
<dbReference type="GeneID" id="106465985"/>
<evidence type="ECO:0000313" key="11">
    <source>
        <dbReference type="RefSeq" id="XP_013781689.1"/>
    </source>
</evidence>
<evidence type="ECO:0000256" key="8">
    <source>
        <dbReference type="SAM" id="MobiDB-lite"/>
    </source>
</evidence>
<name>A0ABM1T1A8_LIMPO</name>
<comment type="similarity">
    <text evidence="1 7">Belongs to the MPI phosphatase family.</text>
</comment>
<accession>A0ABM1T1A8</accession>
<evidence type="ECO:0000256" key="1">
    <source>
        <dbReference type="ARBA" id="ARBA00011065"/>
    </source>
</evidence>
<evidence type="ECO:0000313" key="12">
    <source>
        <dbReference type="RefSeq" id="XP_022249664.1"/>
    </source>
</evidence>
<dbReference type="PANTHER" id="PTHR10828:SF17">
    <property type="entry name" value="PROTEIN-TYROSINE-PHOSPHATASE"/>
    <property type="match status" value="1"/>
</dbReference>
<evidence type="ECO:0000256" key="2">
    <source>
        <dbReference type="ARBA" id="ARBA00022618"/>
    </source>
</evidence>
<reference evidence="11 12" key="1">
    <citation type="submission" date="2025-05" db="UniProtKB">
        <authorList>
            <consortium name="RefSeq"/>
        </authorList>
    </citation>
    <scope>IDENTIFICATION</scope>
    <source>
        <tissue evidence="11 12">Muscle</tissue>
    </source>
</reference>
<dbReference type="PANTHER" id="PTHR10828">
    <property type="entry name" value="M-PHASE INDUCER PHOSPHATASE DUAL SPECIFICITY PHOSPHATASE CDC25"/>
    <property type="match status" value="1"/>
</dbReference>